<gene>
    <name evidence="7" type="ORF">HUG17_8703</name>
</gene>
<evidence type="ECO:0000256" key="3">
    <source>
        <dbReference type="ARBA" id="ARBA00023157"/>
    </source>
</evidence>
<dbReference type="GO" id="GO:0005737">
    <property type="term" value="C:cytoplasm"/>
    <property type="evidence" value="ECO:0007669"/>
    <property type="project" value="UniProtKB-SubCell"/>
</dbReference>
<feature type="compositionally biased region" description="Pro residues" evidence="5">
    <location>
        <begin position="882"/>
        <end position="892"/>
    </location>
</feature>
<organism evidence="7">
    <name type="scientific">Dermatophagoides farinae</name>
    <name type="common">American house dust mite</name>
    <dbReference type="NCBI Taxonomy" id="6954"/>
    <lineage>
        <taxon>Eukaryota</taxon>
        <taxon>Metazoa</taxon>
        <taxon>Ecdysozoa</taxon>
        <taxon>Arthropoda</taxon>
        <taxon>Chelicerata</taxon>
        <taxon>Arachnida</taxon>
        <taxon>Acari</taxon>
        <taxon>Acariformes</taxon>
        <taxon>Sarcoptiformes</taxon>
        <taxon>Astigmata</taxon>
        <taxon>Psoroptidia</taxon>
        <taxon>Analgoidea</taxon>
        <taxon>Pyroglyphidae</taxon>
        <taxon>Dermatophagoidinae</taxon>
        <taxon>Dermatophagoides</taxon>
    </lineage>
</organism>
<dbReference type="InterPro" id="IPR003599">
    <property type="entry name" value="Ig_sub"/>
</dbReference>
<dbReference type="FunFam" id="2.60.40.10:FF:000612">
    <property type="entry name" value="palladin isoform X1"/>
    <property type="match status" value="1"/>
</dbReference>
<dbReference type="InterPro" id="IPR036179">
    <property type="entry name" value="Ig-like_dom_sf"/>
</dbReference>
<feature type="domain" description="Ig-like" evidence="6">
    <location>
        <begin position="455"/>
        <end position="544"/>
    </location>
</feature>
<dbReference type="InterPro" id="IPR013783">
    <property type="entry name" value="Ig-like_fold"/>
</dbReference>
<dbReference type="FunFam" id="2.60.40.10:FF:000425">
    <property type="entry name" value="Myosin light chain kinase"/>
    <property type="match status" value="2"/>
</dbReference>
<feature type="region of interest" description="Disordered" evidence="5">
    <location>
        <begin position="877"/>
        <end position="927"/>
    </location>
</feature>
<feature type="domain" description="Ig-like" evidence="6">
    <location>
        <begin position="1711"/>
        <end position="1802"/>
    </location>
</feature>
<dbReference type="InterPro" id="IPR013098">
    <property type="entry name" value="Ig_I-set"/>
</dbReference>
<feature type="compositionally biased region" description="Low complexity" evidence="5">
    <location>
        <begin position="903"/>
        <end position="918"/>
    </location>
</feature>
<comment type="caution">
    <text evidence="7">The sequence shown here is derived from an EMBL/GenBank/DDBJ whole genome shotgun (WGS) entry which is preliminary data.</text>
</comment>
<feature type="domain" description="Ig-like" evidence="6">
    <location>
        <begin position="609"/>
        <end position="699"/>
    </location>
</feature>
<dbReference type="FunFam" id="2.60.40.10:FF:000119">
    <property type="entry name" value="Sallimus, isoform P"/>
    <property type="match status" value="1"/>
</dbReference>
<dbReference type="GO" id="GO:0040017">
    <property type="term" value="P:positive regulation of locomotion"/>
    <property type="evidence" value="ECO:0007669"/>
    <property type="project" value="UniProtKB-ARBA"/>
</dbReference>
<feature type="domain" description="Ig-like" evidence="6">
    <location>
        <begin position="1446"/>
        <end position="1668"/>
    </location>
</feature>
<keyword evidence="2" id="KW-0963">Cytoplasm</keyword>
<reference evidence="7" key="1">
    <citation type="submission" date="2020-06" db="EMBL/GenBank/DDBJ databases">
        <authorList>
            <person name="Ji K."/>
            <person name="Li J."/>
        </authorList>
    </citation>
    <scope>NUCLEOTIDE SEQUENCE</scope>
    <source>
        <strain evidence="7">JKM2019</strain>
        <tissue evidence="7">Whole body</tissue>
    </source>
</reference>
<evidence type="ECO:0000256" key="5">
    <source>
        <dbReference type="SAM" id="MobiDB-lite"/>
    </source>
</evidence>
<feature type="region of interest" description="Disordered" evidence="5">
    <location>
        <begin position="1429"/>
        <end position="1452"/>
    </location>
</feature>
<sequence length="1875" mass="214832">MDTQQQQQQETPYLAPLFERPPEIENIHEGDDVLLKCKIRAQPPATVRWVRHGYMLTHTNKYLISNNPQTGYHSLIIKNFHEIDDGEYVCIASNVAGESSIIAVIKKGDKKDNKPEMATRQFDSFKELHDFQLNRLTRQIDMKSNFDCEKFENDLIKNDEFRHNKCSLFERDEHFNRLNQQSDQRRTDMVESAPEIIEKPKDIVCYENDDLVFDIRVGGNPIPKIYWFKNGQPMPQIENKCRISYDNDIVRLHISRLLNEDAGSYTILAENNHGSATFSINLNVHYFIEDDIYTKPQSKPTNATGTNLMSGGINTQQQQTMTTKTTTTTITQQRQTTTSRSADTVDELPIISGIRPNFYLIPYDMEAMENQIVRFELRVSGRPEPEITWFKDGRQLFDCEHFKLVVNEEGSHALLIMGADPQDSGLYKCVASNQNGQSSFTVRLLVLEKEPTVSPKFVERFQNTTIKSGESIVFHCRAVGTPSPILTWQKDGIQIDPNPPAVEIRTDQCSSSLYLNNVSARDSGWYQCTAQNQGGTVATRARLNIESDQKTLLQGEPLRLNLPKTHRRIEPEPGQQSETIILRHVQRYYEEIPPEQRDFITYEERKTKPIFATHLRDVNLQKGMTGHFEAYLKAADYSNMKIEWFLNDKLLENSERFIITDKYGYIALTILNVQPEDSGIITCKVTNQYGDAQTSATLKCADTIAAPAPAPVPATKTTTAKPEKPIQQQMKPEQEKQKETTISQQKQQVKQQEEKDEEYRQKYQQIEDSEFYSYQKEVEESYRKIAPHFVRPLQSQILTTQGATILLEAQITPVNDPNMRIEWYLNGQPLISNERISSKFNFGYISLVIVDLRESDSGVYMVRAINGANEATSTASIHVNPLEPPPPPPAPKPIIEKKHQQVETETQQQQQQTTTTATSKIRKHTREEHVYSPTAASIVDIRQIRPYFKKHFQNLIDTTKGDTIRFEALVEPNDDPNLEVYIVKDEQIILPTPKIQILYNRGLVSICINDLATEDCGVYKCTVKNSLGQAETIGELRVKEPVKMDDQYLKFQQQQQMDTMTTKETVLATQEFYTHTQPPPPPQPPVIAMKQESSPPVMQFQPSPQVQTKQPPIKSVAVPKMTTGMAPIFRIPLQIPPLMYSEGENVYMEAFIEPVNDPNLKIEWYLDKVPVVFTQRHHQKFDFGCISMMIETVNINDGGEYTCCVRNHYGQAVSSANVSIVRIPGVEQTQPPEIPPPPRPALPIHIAPAIPPPPVYSYFDESQRMQTKQEWFDTTKTTVTTDQYEQIVPQRAYYQEVYPVTTGPPPPILTTTEPREIFPKPKFVTKMNNVTIPEGKTACLESRIEPTLDPNLAIDWFFNGKPLTVGNRFQPYYHFDYVVLKILKTQPNDSGLYTCRVSNESGFDEMSTTIVCYEENLETDIQFHEPITKTKHRDDEEISGQQQQAPRIKSTSMKDIHTIEGQKIHLECYVQPMDDPDLVVEWYKDNELLRKGSRFVEICDFGYVCLDILCVYPEDSGLYTLKATNKYGTVTKSCNIYCMPTANLDTRSLNEISMQSIRRLELRHEQRFERETLITEPPKFLQPLQSAKRIENERVHFETRLVPIGDENLHVEWFLNGQSLKSSSRISFINDFGYVSLDIKELTPYDSGTYTCRARNANGEDSVSATLTVQATDTIINDTIHPGTVAKFSTLETKTFKRKEIEDDITGQTRPTFKHSLKGTRQLEEGMAAHFQCVVEPSRDETMNVEWFHNGRPMPVGNRYHTLFDFGFITLDILKVTAEDSGEYRIRVTNHLGMVEDSIHLTVIERDTILRGSQQPQSLEKIQILERTSSAHKKKKIEDDYVIIDQPKFGQKLPELIELMEGQPLYVESTLDTYK</sequence>
<proteinExistence type="predicted"/>
<dbReference type="PANTHER" id="PTHR47633">
    <property type="entry name" value="IMMUNOGLOBULIN"/>
    <property type="match status" value="1"/>
</dbReference>
<feature type="domain" description="Ig-like" evidence="6">
    <location>
        <begin position="356"/>
        <end position="441"/>
    </location>
</feature>
<dbReference type="Proteomes" id="UP000828236">
    <property type="component" value="Unassembled WGS sequence"/>
</dbReference>
<comment type="subcellular location">
    <subcellularLocation>
        <location evidence="1">Cytoplasm</location>
    </subcellularLocation>
</comment>
<feature type="compositionally biased region" description="Polar residues" evidence="5">
    <location>
        <begin position="1439"/>
        <end position="1451"/>
    </location>
</feature>
<dbReference type="CDD" id="cd00096">
    <property type="entry name" value="Ig"/>
    <property type="match status" value="3"/>
</dbReference>
<dbReference type="PROSITE" id="PS50835">
    <property type="entry name" value="IG_LIKE"/>
    <property type="match status" value="10"/>
</dbReference>
<dbReference type="FunFam" id="2.60.40.10:FF:000107">
    <property type="entry name" value="Myosin, light chain kinase a"/>
    <property type="match status" value="1"/>
</dbReference>
<dbReference type="EMBL" id="SDOV01000008">
    <property type="protein sequence ID" value="KAH7637599.1"/>
    <property type="molecule type" value="Genomic_DNA"/>
</dbReference>
<dbReference type="PANTHER" id="PTHR47633:SF4">
    <property type="entry name" value="MYOPALLADIN ISOFORM X1"/>
    <property type="match status" value="1"/>
</dbReference>
<dbReference type="InterPro" id="IPR003598">
    <property type="entry name" value="Ig_sub2"/>
</dbReference>
<evidence type="ECO:0000256" key="1">
    <source>
        <dbReference type="ARBA" id="ARBA00004496"/>
    </source>
</evidence>
<feature type="domain" description="Ig-like" evidence="6">
    <location>
        <begin position="194"/>
        <end position="283"/>
    </location>
</feature>
<reference evidence="7" key="2">
    <citation type="journal article" date="2021" name="World Allergy Organ. J.">
        <title>Chromosome-level assembly of Dermatophagoides farinae genome and transcriptome reveals two novel allergens Der f 37 and Der f 39.</title>
        <authorList>
            <person name="Chen J."/>
            <person name="Cai Z."/>
            <person name="Fan D."/>
            <person name="Hu J."/>
            <person name="Hou Y."/>
            <person name="He Y."/>
            <person name="Zhang Z."/>
            <person name="Zhao Z."/>
            <person name="Gao P."/>
            <person name="Hu W."/>
            <person name="Sun J."/>
            <person name="Li J."/>
            <person name="Ji K."/>
        </authorList>
    </citation>
    <scope>NUCLEOTIDE SEQUENCE</scope>
    <source>
        <strain evidence="7">JKM2019</strain>
    </source>
</reference>
<dbReference type="FunFam" id="2.60.40.10:FF:000032">
    <property type="entry name" value="palladin isoform X1"/>
    <property type="match status" value="1"/>
</dbReference>
<feature type="domain" description="Ig-like" evidence="6">
    <location>
        <begin position="1321"/>
        <end position="1411"/>
    </location>
</feature>
<dbReference type="InterPro" id="IPR007110">
    <property type="entry name" value="Ig-like_dom"/>
</dbReference>
<evidence type="ECO:0000259" key="6">
    <source>
        <dbReference type="PROSITE" id="PS50835"/>
    </source>
</evidence>
<dbReference type="SMART" id="SM00408">
    <property type="entry name" value="IGc2"/>
    <property type="match status" value="10"/>
</dbReference>
<keyword evidence="4" id="KW-0393">Immunoglobulin domain</keyword>
<feature type="domain" description="Ig-like" evidence="6">
    <location>
        <begin position="787"/>
        <end position="878"/>
    </location>
</feature>
<feature type="compositionally biased region" description="Low complexity" evidence="5">
    <location>
        <begin position="713"/>
        <end position="731"/>
    </location>
</feature>
<name>A0A9D4SCZ4_DERFA</name>
<dbReference type="FunFam" id="2.60.40.10:FF:000962">
    <property type="entry name" value="titin isoform X1"/>
    <property type="match status" value="4"/>
</dbReference>
<accession>A0A9D4SCZ4</accession>
<protein>
    <submittedName>
        <fullName evidence="7">Titin-like protein</fullName>
    </submittedName>
</protein>
<keyword evidence="3" id="KW-1015">Disulfide bond</keyword>
<feature type="domain" description="Ig-like" evidence="6">
    <location>
        <begin position="16"/>
        <end position="102"/>
    </location>
</feature>
<evidence type="ECO:0000313" key="7">
    <source>
        <dbReference type="EMBL" id="KAH7637599.1"/>
    </source>
</evidence>
<evidence type="ECO:0000256" key="4">
    <source>
        <dbReference type="ARBA" id="ARBA00023319"/>
    </source>
</evidence>
<dbReference type="GO" id="GO:0060298">
    <property type="term" value="P:positive regulation of sarcomere organization"/>
    <property type="evidence" value="ECO:0007669"/>
    <property type="project" value="UniProtKB-ARBA"/>
</dbReference>
<dbReference type="SMART" id="SM00409">
    <property type="entry name" value="IG"/>
    <property type="match status" value="12"/>
</dbReference>
<evidence type="ECO:0000256" key="2">
    <source>
        <dbReference type="ARBA" id="ARBA00022490"/>
    </source>
</evidence>
<dbReference type="SUPFAM" id="SSF48726">
    <property type="entry name" value="Immunoglobulin"/>
    <property type="match status" value="12"/>
</dbReference>
<dbReference type="GO" id="GO:0045989">
    <property type="term" value="P:positive regulation of striated muscle contraction"/>
    <property type="evidence" value="ECO:0007669"/>
    <property type="project" value="UniProtKB-ARBA"/>
</dbReference>
<dbReference type="Pfam" id="PF07679">
    <property type="entry name" value="I-set"/>
    <property type="match status" value="12"/>
</dbReference>
<dbReference type="Gene3D" id="2.60.40.10">
    <property type="entry name" value="Immunoglobulins"/>
    <property type="match status" value="12"/>
</dbReference>
<feature type="region of interest" description="Disordered" evidence="5">
    <location>
        <begin position="707"/>
        <end position="756"/>
    </location>
</feature>
<feature type="domain" description="Ig-like" evidence="6">
    <location>
        <begin position="1119"/>
        <end position="1219"/>
    </location>
</feature>